<evidence type="ECO:0000313" key="2">
    <source>
        <dbReference type="EMBL" id="SDY71233.1"/>
    </source>
</evidence>
<name>A0A1H3M3R2_9PSEU</name>
<keyword evidence="3" id="KW-1185">Reference proteome</keyword>
<dbReference type="OrthoDB" id="3607295at2"/>
<dbReference type="AlphaFoldDB" id="A0A1H3M3R2"/>
<protein>
    <submittedName>
        <fullName evidence="2">Thiopeptide-type bacteriocin biosynthesis domain-containing protein</fullName>
    </submittedName>
</protein>
<dbReference type="InterPro" id="IPR023809">
    <property type="entry name" value="Thiopep_bacteriocin_synth_dom"/>
</dbReference>
<sequence>MTEAQWISVHIHYHDPLEAVVTGAVRPLVAELGGGLDGHFFVRHWQAGPHLRLRVKPRSPGDADKVLELLDRRVGEFLRDRPSRATVTEQDYREVADPLVGIERGQHEAEPLQPNNTVRHVPYEPEYARYGGTPEAMGVVERHFAESSELVADLLAQGPTGDQRTGQALAMMLVCAMTAAGGSDGLADYLGTGHRDWGRRLVFGDPDAAETHFEAKYQRQRDRLLGVVEGLVRAVDSGATERAGAAVARWAGATTTLRDELRLLREGGRFEVQDVLMPPQRHREAELASVLLFCSHMNNNRLGISLPEESYLMYLLWRAVSEITGSAS</sequence>
<dbReference type="Proteomes" id="UP000199529">
    <property type="component" value="Unassembled WGS sequence"/>
</dbReference>
<organism evidence="2 3">
    <name type="scientific">Saccharopolyspora shandongensis</name>
    <dbReference type="NCBI Taxonomy" id="418495"/>
    <lineage>
        <taxon>Bacteria</taxon>
        <taxon>Bacillati</taxon>
        <taxon>Actinomycetota</taxon>
        <taxon>Actinomycetes</taxon>
        <taxon>Pseudonocardiales</taxon>
        <taxon>Pseudonocardiaceae</taxon>
        <taxon>Saccharopolyspora</taxon>
    </lineage>
</organism>
<reference evidence="3" key="1">
    <citation type="submission" date="2016-10" db="EMBL/GenBank/DDBJ databases">
        <authorList>
            <person name="Varghese N."/>
            <person name="Submissions S."/>
        </authorList>
    </citation>
    <scope>NUCLEOTIDE SEQUENCE [LARGE SCALE GENOMIC DNA]</scope>
    <source>
        <strain evidence="3">CGMCC 4.3530</strain>
    </source>
</reference>
<evidence type="ECO:0000259" key="1">
    <source>
        <dbReference type="Pfam" id="PF14028"/>
    </source>
</evidence>
<dbReference type="EMBL" id="FNOK01000033">
    <property type="protein sequence ID" value="SDY71233.1"/>
    <property type="molecule type" value="Genomic_DNA"/>
</dbReference>
<proteinExistence type="predicted"/>
<accession>A0A1H3M3R2</accession>
<gene>
    <name evidence="2" type="ORF">SAMN05216215_103341</name>
</gene>
<dbReference type="Pfam" id="PF14028">
    <property type="entry name" value="Lant_dehydr_C"/>
    <property type="match status" value="1"/>
</dbReference>
<dbReference type="STRING" id="418495.SAMN05216215_103341"/>
<dbReference type="RefSeq" id="WP_093271409.1">
    <property type="nucleotide sequence ID" value="NZ_FNOK01000033.1"/>
</dbReference>
<feature type="domain" description="Thiopeptide-type bacteriocin biosynthesis" evidence="1">
    <location>
        <begin position="6"/>
        <end position="320"/>
    </location>
</feature>
<evidence type="ECO:0000313" key="3">
    <source>
        <dbReference type="Proteomes" id="UP000199529"/>
    </source>
</evidence>